<dbReference type="RefSeq" id="WP_206943737.1">
    <property type="nucleotide sequence ID" value="NZ_JAFLNF010000009.1"/>
</dbReference>
<dbReference type="InterPro" id="IPR051599">
    <property type="entry name" value="Cell_Envelope_Assoc"/>
</dbReference>
<dbReference type="Pfam" id="PF02698">
    <property type="entry name" value="DUF218"/>
    <property type="match status" value="1"/>
</dbReference>
<evidence type="ECO:0000256" key="2">
    <source>
        <dbReference type="SAM" id="Phobius"/>
    </source>
</evidence>
<organism evidence="4 5">
    <name type="scientific">Roseibium limicola</name>
    <dbReference type="NCBI Taxonomy" id="2816037"/>
    <lineage>
        <taxon>Bacteria</taxon>
        <taxon>Pseudomonadati</taxon>
        <taxon>Pseudomonadota</taxon>
        <taxon>Alphaproteobacteria</taxon>
        <taxon>Hyphomicrobiales</taxon>
        <taxon>Stappiaceae</taxon>
        <taxon>Roseibium</taxon>
    </lineage>
</organism>
<protein>
    <submittedName>
        <fullName evidence="4">YdcF family protein</fullName>
    </submittedName>
</protein>
<evidence type="ECO:0000256" key="1">
    <source>
        <dbReference type="SAM" id="MobiDB-lite"/>
    </source>
</evidence>
<comment type="caution">
    <text evidence="4">The sequence shown here is derived from an EMBL/GenBank/DDBJ whole genome shotgun (WGS) entry which is preliminary data.</text>
</comment>
<dbReference type="AlphaFoldDB" id="A0A939J8D7"/>
<dbReference type="PANTHER" id="PTHR30336:SF4">
    <property type="entry name" value="ENVELOPE BIOGENESIS FACTOR ELYC"/>
    <property type="match status" value="1"/>
</dbReference>
<accession>A0A939J8D7</accession>
<dbReference type="Proteomes" id="UP000664779">
    <property type="component" value="Unassembled WGS sequence"/>
</dbReference>
<feature type="domain" description="DUF218" evidence="3">
    <location>
        <begin position="91"/>
        <end position="230"/>
    </location>
</feature>
<gene>
    <name evidence="4" type="ORF">J0X15_17830</name>
</gene>
<evidence type="ECO:0000313" key="4">
    <source>
        <dbReference type="EMBL" id="MBO0347092.1"/>
    </source>
</evidence>
<feature type="compositionally biased region" description="Basic and acidic residues" evidence="1">
    <location>
        <begin position="9"/>
        <end position="24"/>
    </location>
</feature>
<dbReference type="GO" id="GO:0005886">
    <property type="term" value="C:plasma membrane"/>
    <property type="evidence" value="ECO:0007669"/>
    <property type="project" value="TreeGrafter"/>
</dbReference>
<keyword evidence="2" id="KW-0472">Membrane</keyword>
<reference evidence="4" key="1">
    <citation type="submission" date="2021-03" db="EMBL/GenBank/DDBJ databases">
        <title>Roseibium sp. CAU 1637 isolated from Incheon.</title>
        <authorList>
            <person name="Kim W."/>
        </authorList>
    </citation>
    <scope>NUCLEOTIDE SEQUENCE</scope>
    <source>
        <strain evidence="4">CAU 1637</strain>
    </source>
</reference>
<evidence type="ECO:0000313" key="5">
    <source>
        <dbReference type="Proteomes" id="UP000664779"/>
    </source>
</evidence>
<proteinExistence type="predicted"/>
<name>A0A939J8D7_9HYPH</name>
<feature type="region of interest" description="Disordered" evidence="1">
    <location>
        <begin position="1"/>
        <end position="48"/>
    </location>
</feature>
<dbReference type="InterPro" id="IPR003848">
    <property type="entry name" value="DUF218"/>
</dbReference>
<dbReference type="EMBL" id="JAFLNF010000009">
    <property type="protein sequence ID" value="MBO0347092.1"/>
    <property type="molecule type" value="Genomic_DNA"/>
</dbReference>
<sequence>MTLHSQTTDTEKANPAETQAHEPGNDAVQPAAGPTEGPPAPQGARRRGRGGWRFYTASAVVCLLIIGLTWHFARFTESVVGAVARPEARADGVVVLTGGAERVQRAVGLLAEGRGRRLLISGVHPGTTRKQIISLTSADQKLFDCCVDLDRIALNTEGNAVETAQWVRDNSYSSLLVVTSAYHLPRAQLELREMLPDVELIPYPVFAQDLDLKRWYMHGVTIKLLLREYVKYTVARIRIAFRTVF</sequence>
<keyword evidence="2" id="KW-1133">Transmembrane helix</keyword>
<keyword evidence="5" id="KW-1185">Reference proteome</keyword>
<dbReference type="CDD" id="cd06259">
    <property type="entry name" value="YdcF-like"/>
    <property type="match status" value="1"/>
</dbReference>
<feature type="transmembrane region" description="Helical" evidence="2">
    <location>
        <begin position="54"/>
        <end position="73"/>
    </location>
</feature>
<dbReference type="GO" id="GO:0043164">
    <property type="term" value="P:Gram-negative-bacterium-type cell wall biogenesis"/>
    <property type="evidence" value="ECO:0007669"/>
    <property type="project" value="TreeGrafter"/>
</dbReference>
<evidence type="ECO:0000259" key="3">
    <source>
        <dbReference type="Pfam" id="PF02698"/>
    </source>
</evidence>
<dbReference type="PANTHER" id="PTHR30336">
    <property type="entry name" value="INNER MEMBRANE PROTEIN, PROBABLE PERMEASE"/>
    <property type="match status" value="1"/>
</dbReference>
<keyword evidence="2" id="KW-0812">Transmembrane</keyword>
<dbReference type="GO" id="GO:0000270">
    <property type="term" value="P:peptidoglycan metabolic process"/>
    <property type="evidence" value="ECO:0007669"/>
    <property type="project" value="TreeGrafter"/>
</dbReference>